<reference evidence="2" key="1">
    <citation type="journal article" date="2017" name="Science">
        <title>Giant viruses with an expanded complement of translation system components.</title>
        <authorList>
            <person name="Schulz F."/>
            <person name="Yutin N."/>
            <person name="Ivanova N.N."/>
            <person name="Ortega D.R."/>
            <person name="Lee T.K."/>
            <person name="Vierheilig J."/>
            <person name="Daims H."/>
            <person name="Horn M."/>
            <person name="Wagner M."/>
            <person name="Jensen G.J."/>
            <person name="Kyrpides N.C."/>
            <person name="Koonin E.V."/>
            <person name="Woyke T."/>
        </authorList>
    </citation>
    <scope>NUCLEOTIDE SEQUENCE</scope>
    <source>
        <strain evidence="2">KNV1</strain>
    </source>
</reference>
<gene>
    <name evidence="2" type="ORF">Klosneuvirus_1_257</name>
</gene>
<accession>A0A1V0SI54</accession>
<name>A0A1V0SI54_9VIRU</name>
<keyword evidence="1" id="KW-0175">Coiled coil</keyword>
<evidence type="ECO:0000313" key="2">
    <source>
        <dbReference type="EMBL" id="ARF11400.1"/>
    </source>
</evidence>
<feature type="coiled-coil region" evidence="1">
    <location>
        <begin position="202"/>
        <end position="229"/>
    </location>
</feature>
<dbReference type="EMBL" id="KY684108">
    <property type="protein sequence ID" value="ARF11400.1"/>
    <property type="molecule type" value="Genomic_DNA"/>
</dbReference>
<evidence type="ECO:0000256" key="1">
    <source>
        <dbReference type="SAM" id="Coils"/>
    </source>
</evidence>
<organism evidence="2">
    <name type="scientific">Klosneuvirus KNV1</name>
    <dbReference type="NCBI Taxonomy" id="1977640"/>
    <lineage>
        <taxon>Viruses</taxon>
        <taxon>Varidnaviria</taxon>
        <taxon>Bamfordvirae</taxon>
        <taxon>Nucleocytoviricota</taxon>
        <taxon>Megaviricetes</taxon>
        <taxon>Imitervirales</taxon>
        <taxon>Mimiviridae</taxon>
        <taxon>Klosneuvirinae</taxon>
        <taxon>Klosneuvirus</taxon>
    </lineage>
</organism>
<proteinExistence type="predicted"/>
<protein>
    <submittedName>
        <fullName evidence="2">Uncharacterized protein</fullName>
    </submittedName>
</protein>
<sequence>MNTTYYLIDKTKTYQTIYQSNSLEEILHEFLSQISSFIDLLHNSKLKFSANELRFDHLQCLEMITTTQKPHPFIVNAYNFDIVNLCFNGKCGNKVDVNQYHRLDYVMDELGLKLNIDVLTKTELSNKSSDIISNKPSLKIVRPMENKESPKRPQLIRPMESKIIEKPSVHNNVTVIDDDNKNDTDDLEINETTDPEVLKKTIESLNQMRNRTQDQLNILKKTAEEKQETYSNCANQLGDIKRILVRNKEREEERRKKFSANLDAYHRIKADIDSGKFTEDRIPDLFINEYPIYKFMDQNNLLDNENDYNVFVNIYNQMYQNKDITKTGYVPHNINYLNEDEKNKYEQPKQNQDMIDDFVNQNNPIKKIPSIDDTIKTVNNGKELNFDNVDFGI</sequence>